<evidence type="ECO:0000256" key="1">
    <source>
        <dbReference type="SAM" id="Phobius"/>
    </source>
</evidence>
<organism evidence="2 3">
    <name type="scientific">Sulfitobacter delicatus</name>
    <dbReference type="NCBI Taxonomy" id="218672"/>
    <lineage>
        <taxon>Bacteria</taxon>
        <taxon>Pseudomonadati</taxon>
        <taxon>Pseudomonadota</taxon>
        <taxon>Alphaproteobacteria</taxon>
        <taxon>Rhodobacterales</taxon>
        <taxon>Roseobacteraceae</taxon>
        <taxon>Sulfitobacter</taxon>
    </lineage>
</organism>
<feature type="transmembrane region" description="Helical" evidence="1">
    <location>
        <begin position="6"/>
        <end position="29"/>
    </location>
</feature>
<keyword evidence="1" id="KW-0812">Transmembrane</keyword>
<reference evidence="3" key="1">
    <citation type="submission" date="2016-10" db="EMBL/GenBank/DDBJ databases">
        <authorList>
            <person name="Varghese N."/>
            <person name="Submissions S."/>
        </authorList>
    </citation>
    <scope>NUCLEOTIDE SEQUENCE [LARGE SCALE GENOMIC DNA]</scope>
    <source>
        <strain evidence="3">DSM 16477</strain>
    </source>
</reference>
<sequence length="125" mass="14040">MSPINGQLSALGLSNDLVLPFLLVWYGWLSKEQAGVAKKRRLIVIKCKLSAEPDGGRAFLTERGRRKLKAFFATDVDHEMAYVYATYLKEYGKVSSDRWCMYAGTPLGGGASGFDWYHNKENLMP</sequence>
<evidence type="ECO:0000313" key="3">
    <source>
        <dbReference type="Proteomes" id="UP000199399"/>
    </source>
</evidence>
<name>A0A1G7VBC5_9RHOB</name>
<keyword evidence="1" id="KW-0472">Membrane</keyword>
<accession>A0A1G7VBC5</accession>
<evidence type="ECO:0000313" key="2">
    <source>
        <dbReference type="EMBL" id="SDG57165.1"/>
    </source>
</evidence>
<gene>
    <name evidence="2" type="ORF">SAMN04489759_10921</name>
</gene>
<proteinExistence type="predicted"/>
<dbReference type="EMBL" id="FNBP01000009">
    <property type="protein sequence ID" value="SDG57165.1"/>
    <property type="molecule type" value="Genomic_DNA"/>
</dbReference>
<protein>
    <submittedName>
        <fullName evidence="2">Uncharacterized protein</fullName>
    </submittedName>
</protein>
<keyword evidence="3" id="KW-1185">Reference proteome</keyword>
<dbReference type="Proteomes" id="UP000199399">
    <property type="component" value="Unassembled WGS sequence"/>
</dbReference>
<dbReference type="AlphaFoldDB" id="A0A1G7VBC5"/>
<keyword evidence="1" id="KW-1133">Transmembrane helix</keyword>